<accession>A0A4Y1R538</accession>
<proteinExistence type="predicted"/>
<evidence type="ECO:0008006" key="2">
    <source>
        <dbReference type="Google" id="ProtNLM"/>
    </source>
</evidence>
<dbReference type="AlphaFoldDB" id="A0A4Y1R538"/>
<reference evidence="1" key="1">
    <citation type="journal article" date="2019" name="Science">
        <title>Mutation of a bHLH transcription factor allowed almond domestication.</title>
        <authorList>
            <person name="Sanchez-Perez R."/>
            <person name="Pavan S."/>
            <person name="Mazzeo R."/>
            <person name="Moldovan C."/>
            <person name="Aiese Cigliano R."/>
            <person name="Del Cueto J."/>
            <person name="Ricciardi F."/>
            <person name="Lotti C."/>
            <person name="Ricciardi L."/>
            <person name="Dicenta F."/>
            <person name="Lopez-Marques R.L."/>
            <person name="Lindberg Moller B."/>
        </authorList>
    </citation>
    <scope>NUCLEOTIDE SEQUENCE</scope>
</reference>
<organism evidence="1">
    <name type="scientific">Prunus dulcis</name>
    <name type="common">Almond</name>
    <name type="synonym">Amygdalus dulcis</name>
    <dbReference type="NCBI Taxonomy" id="3755"/>
    <lineage>
        <taxon>Eukaryota</taxon>
        <taxon>Viridiplantae</taxon>
        <taxon>Streptophyta</taxon>
        <taxon>Embryophyta</taxon>
        <taxon>Tracheophyta</taxon>
        <taxon>Spermatophyta</taxon>
        <taxon>Magnoliopsida</taxon>
        <taxon>eudicotyledons</taxon>
        <taxon>Gunneridae</taxon>
        <taxon>Pentapetalae</taxon>
        <taxon>rosids</taxon>
        <taxon>fabids</taxon>
        <taxon>Rosales</taxon>
        <taxon>Rosaceae</taxon>
        <taxon>Amygdaloideae</taxon>
        <taxon>Amygdaleae</taxon>
        <taxon>Prunus</taxon>
    </lineage>
</organism>
<evidence type="ECO:0000313" key="1">
    <source>
        <dbReference type="EMBL" id="BBG99238.1"/>
    </source>
</evidence>
<sequence>MMDLGEVFELKDMCKLKYFLGLEVQYEANGKVFVTQAKYARDLIKKAAMDTCKPRGTPSNTVFAVNTICQFMRTPTDVGFQFLVVTSLFALSANRLFRRYFS</sequence>
<name>A0A4Y1R538_PRUDU</name>
<protein>
    <recommendedName>
        <fullName evidence="2">Transposable element protein</fullName>
    </recommendedName>
</protein>
<dbReference type="EMBL" id="AP019299">
    <property type="protein sequence ID" value="BBG99238.1"/>
    <property type="molecule type" value="Genomic_DNA"/>
</dbReference>
<gene>
    <name evidence="1" type="ORF">Prudu_008859</name>
</gene>